<dbReference type="GO" id="GO:0032259">
    <property type="term" value="P:methylation"/>
    <property type="evidence" value="ECO:0007669"/>
    <property type="project" value="UniProtKB-KW"/>
</dbReference>
<evidence type="ECO:0000313" key="5">
    <source>
        <dbReference type="EMBL" id="EAU66786.1"/>
    </source>
</evidence>
<evidence type="ECO:0000313" key="6">
    <source>
        <dbReference type="Proteomes" id="UP000032702"/>
    </source>
</evidence>
<proteinExistence type="predicted"/>
<evidence type="ECO:0000256" key="1">
    <source>
        <dbReference type="ARBA" id="ARBA00022603"/>
    </source>
</evidence>
<keyword evidence="3" id="KW-0949">S-adenosyl-L-methionine</keyword>
<dbReference type="Proteomes" id="UP000032702">
    <property type="component" value="Unassembled WGS sequence"/>
</dbReference>
<accession>Q092Y6</accession>
<keyword evidence="1" id="KW-0489">Methyltransferase</keyword>
<dbReference type="InterPro" id="IPR029063">
    <property type="entry name" value="SAM-dependent_MTases_sf"/>
</dbReference>
<dbReference type="GO" id="GO:0008168">
    <property type="term" value="F:methyltransferase activity"/>
    <property type="evidence" value="ECO:0007669"/>
    <property type="project" value="UniProtKB-KW"/>
</dbReference>
<protein>
    <recommendedName>
        <fullName evidence="4">S-adenosylmethionine-dependent methyltransferase domain-containing protein</fullName>
    </recommendedName>
</protein>
<dbReference type="EMBL" id="AAMD01000047">
    <property type="protein sequence ID" value="EAU66786.1"/>
    <property type="molecule type" value="Genomic_DNA"/>
</dbReference>
<dbReference type="CDD" id="cd02440">
    <property type="entry name" value="AdoMet_MTases"/>
    <property type="match status" value="1"/>
</dbReference>
<reference evidence="5 6" key="1">
    <citation type="submission" date="2006-04" db="EMBL/GenBank/DDBJ databases">
        <authorList>
            <person name="Nierman W.C."/>
        </authorList>
    </citation>
    <scope>NUCLEOTIDE SEQUENCE [LARGE SCALE GENOMIC DNA]</scope>
    <source>
        <strain evidence="5 6">DW4/3-1</strain>
    </source>
</reference>
<dbReference type="Gene3D" id="3.40.50.150">
    <property type="entry name" value="Vaccinia Virus protein VP39"/>
    <property type="match status" value="1"/>
</dbReference>
<keyword evidence="2" id="KW-0808">Transferase</keyword>
<dbReference type="Gene3D" id="3.30.750.80">
    <property type="entry name" value="RNA methyltransferase domain (HRMD) like"/>
    <property type="match status" value="1"/>
</dbReference>
<dbReference type="InterPro" id="IPR019614">
    <property type="entry name" value="SAM-dep_methyl-trfase"/>
</dbReference>
<feature type="domain" description="S-adenosylmethionine-dependent methyltransferase" evidence="4">
    <location>
        <begin position="47"/>
        <end position="327"/>
    </location>
</feature>
<name>Q092Y6_STIAD</name>
<evidence type="ECO:0000259" key="4">
    <source>
        <dbReference type="Pfam" id="PF10672"/>
    </source>
</evidence>
<evidence type="ECO:0000256" key="2">
    <source>
        <dbReference type="ARBA" id="ARBA00022679"/>
    </source>
</evidence>
<dbReference type="SUPFAM" id="SSF53335">
    <property type="entry name" value="S-adenosyl-L-methionine-dependent methyltransferases"/>
    <property type="match status" value="1"/>
</dbReference>
<dbReference type="PANTHER" id="PTHR43042:SF3">
    <property type="entry name" value="RIBOSOMAL RNA LARGE SUBUNIT METHYLTRANSFERASE YWBD-RELATED"/>
    <property type="match status" value="1"/>
</dbReference>
<organism evidence="5 6">
    <name type="scientific">Stigmatella aurantiaca (strain DW4/3-1)</name>
    <dbReference type="NCBI Taxonomy" id="378806"/>
    <lineage>
        <taxon>Bacteria</taxon>
        <taxon>Pseudomonadati</taxon>
        <taxon>Myxococcota</taxon>
        <taxon>Myxococcia</taxon>
        <taxon>Myxococcales</taxon>
        <taxon>Cystobacterineae</taxon>
        <taxon>Archangiaceae</taxon>
        <taxon>Stigmatella</taxon>
    </lineage>
</organism>
<dbReference type="Pfam" id="PF10672">
    <property type="entry name" value="Methyltrans_SAM"/>
    <property type="match status" value="1"/>
</dbReference>
<sequence>MDPGPAFRMSASLTERLREARARRGALLSEPSTTAFRLVNGAPDGVPDVTVDCFSGLPVVSLYRDFAPAEEQALLDAAWEAWAPRSLYLKRRPREARVLANVAREVVAPEQPARGAPVEALEALENGLRFLIRPAQGLSVGLYLDMRETRGWLRGQVQGLTVLNLFSYTCAFGVVATAGGAKRVLNVDTSRRVLDWGEENARLNGQAVDRYDYVAGDVFDWLGRLAKKGERFDVVISDPPSFSTTRSTRFSAARDYPLLAEAAARVVAPGGRLVACCNLAPLTPRRFEAMVDEGVARAGREAHPVISLGPSPVDFPSSPDAPSGLKVHVLQLR</sequence>
<dbReference type="PANTHER" id="PTHR43042">
    <property type="entry name" value="SAM-DEPENDENT METHYLTRANSFERASE"/>
    <property type="match status" value="1"/>
</dbReference>
<dbReference type="AlphaFoldDB" id="Q092Y6"/>
<comment type="caution">
    <text evidence="5">The sequence shown here is derived from an EMBL/GenBank/DDBJ whole genome shotgun (WGS) entry which is preliminary data.</text>
</comment>
<evidence type="ECO:0000256" key="3">
    <source>
        <dbReference type="ARBA" id="ARBA00022691"/>
    </source>
</evidence>
<dbReference type="PATRIC" id="fig|378806.16.peg.5942"/>
<gene>
    <name evidence="5" type="ORF">STIAU_1017</name>
</gene>